<dbReference type="InterPro" id="IPR000760">
    <property type="entry name" value="Inositol_monophosphatase-like"/>
</dbReference>
<evidence type="ECO:0000313" key="2">
    <source>
        <dbReference type="EMBL" id="USI72657.1"/>
    </source>
</evidence>
<name>A0ABY4X6X4_9SPHN</name>
<dbReference type="SUPFAM" id="SSF56655">
    <property type="entry name" value="Carbohydrate phosphatase"/>
    <property type="match status" value="1"/>
</dbReference>
<reference evidence="2" key="1">
    <citation type="journal article" date="2022" name="Toxins">
        <title>Genomic Analysis of Sphingopyxis sp. USTB-05 for Biodegrading Cyanobacterial Hepatotoxins.</title>
        <authorList>
            <person name="Liu C."/>
            <person name="Xu Q."/>
            <person name="Zhao Z."/>
            <person name="Zhang H."/>
            <person name="Liu X."/>
            <person name="Yin C."/>
            <person name="Liu Y."/>
            <person name="Yan H."/>
        </authorList>
    </citation>
    <scope>NUCLEOTIDE SEQUENCE</scope>
    <source>
        <strain evidence="2">NBD5</strain>
    </source>
</reference>
<dbReference type="Gene3D" id="3.30.540.10">
    <property type="entry name" value="Fructose-1,6-Bisphosphatase, subunit A, domain 1"/>
    <property type="match status" value="1"/>
</dbReference>
<dbReference type="PANTHER" id="PTHR20854">
    <property type="entry name" value="INOSITOL MONOPHOSPHATASE"/>
    <property type="match status" value="1"/>
</dbReference>
<gene>
    <name evidence="2" type="ORF">LHA26_15465</name>
</gene>
<dbReference type="EMBL" id="CP084930">
    <property type="protein sequence ID" value="USI72657.1"/>
    <property type="molecule type" value="Genomic_DNA"/>
</dbReference>
<dbReference type="RefSeq" id="WP_252166463.1">
    <property type="nucleotide sequence ID" value="NZ_CP084930.1"/>
</dbReference>
<dbReference type="Pfam" id="PF00459">
    <property type="entry name" value="Inositol_P"/>
    <property type="match status" value="1"/>
</dbReference>
<sequence length="265" mass="28052">MHPLHAAVDGLMRKVGRDVVMRRFGALAPAEIEEKAGPDDLVTVADRESEARLAEGLLRILPGSHVVGEEGVAADAGLLGQITSGRCWVIDPIDGTANFAAGRHPFALMVALLEEGETVAGWILDPATRRMCHAAQGGGAYIDNHRVTARASGAPRPLAALATRYLPEAVRADVVARAEGRYQPVDIPHCAGEQYPRLILGANDIALFWRAMPWDHLPGALILGEAGGRIARLDGAAYRAGEDRTGLLAAASPALWDAAARDLFG</sequence>
<comment type="similarity">
    <text evidence="1">Belongs to the inositol monophosphatase superfamily.</text>
</comment>
<protein>
    <submittedName>
        <fullName evidence="2">Inositol monophosphatase</fullName>
    </submittedName>
</protein>
<dbReference type="Gene3D" id="3.40.190.80">
    <property type="match status" value="1"/>
</dbReference>
<dbReference type="PRINTS" id="PR00377">
    <property type="entry name" value="IMPHPHTASES"/>
</dbReference>
<dbReference type="Proteomes" id="UP001056937">
    <property type="component" value="Chromosome 1"/>
</dbReference>
<organism evidence="2 3">
    <name type="scientific">Sphingomonas morindae</name>
    <dbReference type="NCBI Taxonomy" id="1541170"/>
    <lineage>
        <taxon>Bacteria</taxon>
        <taxon>Pseudomonadati</taxon>
        <taxon>Pseudomonadota</taxon>
        <taxon>Alphaproteobacteria</taxon>
        <taxon>Sphingomonadales</taxon>
        <taxon>Sphingomonadaceae</taxon>
        <taxon>Sphingomonas</taxon>
    </lineage>
</organism>
<accession>A0ABY4X6X4</accession>
<proteinExistence type="inferred from homology"/>
<dbReference type="PANTHER" id="PTHR20854:SF4">
    <property type="entry name" value="INOSITOL-1-MONOPHOSPHATASE-RELATED"/>
    <property type="match status" value="1"/>
</dbReference>
<evidence type="ECO:0000313" key="3">
    <source>
        <dbReference type="Proteomes" id="UP001056937"/>
    </source>
</evidence>
<evidence type="ECO:0000256" key="1">
    <source>
        <dbReference type="ARBA" id="ARBA00009759"/>
    </source>
</evidence>
<keyword evidence="3" id="KW-1185">Reference proteome</keyword>